<evidence type="ECO:0000256" key="3">
    <source>
        <dbReference type="ARBA" id="ARBA00022786"/>
    </source>
</evidence>
<dbReference type="EMBL" id="JAYKBV010000001">
    <property type="protein sequence ID" value="MEB3039084.1"/>
    <property type="molecule type" value="Genomic_DNA"/>
</dbReference>
<dbReference type="NCBIfam" id="TIGR04247">
    <property type="entry name" value="NosD_copper_fam"/>
    <property type="match status" value="1"/>
</dbReference>
<evidence type="ECO:0000256" key="1">
    <source>
        <dbReference type="ARBA" id="ARBA00004906"/>
    </source>
</evidence>
<dbReference type="InterPro" id="IPR022441">
    <property type="entry name" value="Para_beta_helix_rpt-2"/>
</dbReference>
<keyword evidence="3" id="KW-0833">Ubl conjugation pathway</keyword>
<feature type="domain" description="Carbohydrate-binding/sugar hydrolysis" evidence="5">
    <location>
        <begin position="43"/>
        <end position="189"/>
    </location>
</feature>
<dbReference type="InterPro" id="IPR007742">
    <property type="entry name" value="NosD_dom"/>
</dbReference>
<dbReference type="NCBIfam" id="TIGR03804">
    <property type="entry name" value="para_beta_helix"/>
    <property type="match status" value="1"/>
</dbReference>
<proteinExistence type="predicted"/>
<dbReference type="InterPro" id="IPR006626">
    <property type="entry name" value="PbH1"/>
</dbReference>
<dbReference type="InterPro" id="IPR026464">
    <property type="entry name" value="NosD_copper_fam"/>
</dbReference>
<dbReference type="PANTHER" id="PTHR22990:SF15">
    <property type="entry name" value="F-BOX ONLY PROTEIN 10"/>
    <property type="match status" value="1"/>
</dbReference>
<comment type="pathway">
    <text evidence="1">Protein modification; protein ubiquitination.</text>
</comment>
<dbReference type="InterPro" id="IPR011050">
    <property type="entry name" value="Pectin_lyase_fold/virulence"/>
</dbReference>
<evidence type="ECO:0000259" key="5">
    <source>
        <dbReference type="SMART" id="SM00722"/>
    </source>
</evidence>
<feature type="domain" description="Carbohydrate-binding/sugar hydrolysis" evidence="5">
    <location>
        <begin position="200"/>
        <end position="356"/>
    </location>
</feature>
<reference evidence="6 7" key="1">
    <citation type="submission" date="2023-12" db="EMBL/GenBank/DDBJ databases">
        <title>Genomic sequences of Capnocytophaga and Parvimonas strains.</title>
        <authorList>
            <person name="Watt R.M."/>
            <person name="Wang M."/>
            <person name="Yang T."/>
            <person name="Tong W.M."/>
        </authorList>
    </citation>
    <scope>NUCLEOTIDE SEQUENCE [LARGE SCALE GENOMIC DNA]</scope>
    <source>
        <strain evidence="6 7">CCUG 13156</strain>
    </source>
</reference>
<gene>
    <name evidence="6" type="ORF">VJJ49_00030</name>
</gene>
<name>A0ABU5Y6M6_9FLAO</name>
<protein>
    <submittedName>
        <fullName evidence="6">Nitrous oxide reductase family maturation protein NosD</fullName>
    </submittedName>
</protein>
<feature type="chain" id="PRO_5046590835" evidence="4">
    <location>
        <begin position="20"/>
        <end position="416"/>
    </location>
</feature>
<dbReference type="Pfam" id="PF05048">
    <property type="entry name" value="NosD"/>
    <property type="match status" value="1"/>
</dbReference>
<dbReference type="SMART" id="SM00722">
    <property type="entry name" value="CASH"/>
    <property type="match status" value="2"/>
</dbReference>
<feature type="signal peptide" evidence="4">
    <location>
        <begin position="1"/>
        <end position="19"/>
    </location>
</feature>
<dbReference type="RefSeq" id="WP_323978512.1">
    <property type="nucleotide sequence ID" value="NZ_JAYKBV010000001.1"/>
</dbReference>
<keyword evidence="7" id="KW-1185">Reference proteome</keyword>
<dbReference type="SUPFAM" id="SSF51126">
    <property type="entry name" value="Pectin lyase-like"/>
    <property type="match status" value="1"/>
</dbReference>
<dbReference type="PANTHER" id="PTHR22990">
    <property type="entry name" value="F-BOX ONLY PROTEIN"/>
    <property type="match status" value="1"/>
</dbReference>
<sequence>MLKKLLIPFLFLGCLGTFAQTQTITVCPQCPIRTIAQGLAQAKENDTVIVEKGVYGENNLLIDKPLTLIGKDRPVINGQFKGSILKIRADRVTVKGFRFANVAFKATEEQAAILLDKSKEFLIEDNIMEQVCFGVLLRKGRDGIVRGNDISSNAKEQYNSGNAIHLWSCKDVKILKNKAKNCRDGIYIQFSSKCYIEGNYAEGNLRYGLHFMFSDDNEYHKNKFARNGAGAAVMFSKRVKMIGNTFQDNWGPASYGLLLKELYDSELTGNTFYRNTIGINGENCTRMKYNENIFSENGWGIRIRGGCYQNDFWDNNFLNNTFDVAYDNNVNDNKFYDNYWSDYTGYDLNKDGIGDVPYRPVKLFSYISNRTPESIVLLRSLFIDIMNFSEKVAPAFTPENLIDETPRMNPFSKKKN</sequence>
<evidence type="ECO:0000313" key="6">
    <source>
        <dbReference type="EMBL" id="MEB3039084.1"/>
    </source>
</evidence>
<keyword evidence="2" id="KW-0677">Repeat</keyword>
<dbReference type="Gene3D" id="2.160.20.10">
    <property type="entry name" value="Single-stranded right-handed beta-helix, Pectin lyase-like"/>
    <property type="match status" value="1"/>
</dbReference>
<dbReference type="InterPro" id="IPR012334">
    <property type="entry name" value="Pectin_lyas_fold"/>
</dbReference>
<evidence type="ECO:0000256" key="4">
    <source>
        <dbReference type="SAM" id="SignalP"/>
    </source>
</evidence>
<accession>A0ABU5Y6M6</accession>
<dbReference type="InterPro" id="IPR051550">
    <property type="entry name" value="SCF-Subunits/Alg-Epimerases"/>
</dbReference>
<comment type="caution">
    <text evidence="6">The sequence shown here is derived from an EMBL/GenBank/DDBJ whole genome shotgun (WGS) entry which is preliminary data.</text>
</comment>
<dbReference type="Proteomes" id="UP001324270">
    <property type="component" value="Unassembled WGS sequence"/>
</dbReference>
<organism evidence="6 7">
    <name type="scientific">Capnocytophaga gingivalis</name>
    <dbReference type="NCBI Taxonomy" id="1017"/>
    <lineage>
        <taxon>Bacteria</taxon>
        <taxon>Pseudomonadati</taxon>
        <taxon>Bacteroidota</taxon>
        <taxon>Flavobacteriia</taxon>
        <taxon>Flavobacteriales</taxon>
        <taxon>Flavobacteriaceae</taxon>
        <taxon>Capnocytophaga</taxon>
    </lineage>
</organism>
<keyword evidence="4" id="KW-0732">Signal</keyword>
<dbReference type="SMART" id="SM00710">
    <property type="entry name" value="PbH1"/>
    <property type="match status" value="8"/>
</dbReference>
<evidence type="ECO:0000313" key="7">
    <source>
        <dbReference type="Proteomes" id="UP001324270"/>
    </source>
</evidence>
<evidence type="ECO:0000256" key="2">
    <source>
        <dbReference type="ARBA" id="ARBA00022737"/>
    </source>
</evidence>
<dbReference type="InterPro" id="IPR006633">
    <property type="entry name" value="Carb-bd_sugar_hydrolysis-dom"/>
</dbReference>